<dbReference type="EMBL" id="LAZR01013681">
    <property type="protein sequence ID" value="KKM20864.1"/>
    <property type="molecule type" value="Genomic_DNA"/>
</dbReference>
<evidence type="ECO:0000313" key="1">
    <source>
        <dbReference type="EMBL" id="KKM20864.1"/>
    </source>
</evidence>
<protein>
    <recommendedName>
        <fullName evidence="2">Phage major capsid protein</fullName>
    </recommendedName>
</protein>
<accession>A0A0F9IM12</accession>
<dbReference type="SUPFAM" id="SSF56563">
    <property type="entry name" value="Major capsid protein gp5"/>
    <property type="match status" value="1"/>
</dbReference>
<name>A0A0F9IM12_9ZZZZ</name>
<dbReference type="AlphaFoldDB" id="A0A0F9IM12"/>
<reference evidence="1" key="1">
    <citation type="journal article" date="2015" name="Nature">
        <title>Complex archaea that bridge the gap between prokaryotes and eukaryotes.</title>
        <authorList>
            <person name="Spang A."/>
            <person name="Saw J.H."/>
            <person name="Jorgensen S.L."/>
            <person name="Zaremba-Niedzwiedzka K."/>
            <person name="Martijn J."/>
            <person name="Lind A.E."/>
            <person name="van Eijk R."/>
            <person name="Schleper C."/>
            <person name="Guy L."/>
            <person name="Ettema T.J."/>
        </authorList>
    </citation>
    <scope>NUCLEOTIDE SEQUENCE</scope>
</reference>
<evidence type="ECO:0008006" key="2">
    <source>
        <dbReference type="Google" id="ProtNLM"/>
    </source>
</evidence>
<organism evidence="1">
    <name type="scientific">marine sediment metagenome</name>
    <dbReference type="NCBI Taxonomy" id="412755"/>
    <lineage>
        <taxon>unclassified sequences</taxon>
        <taxon>metagenomes</taxon>
        <taxon>ecological metagenomes</taxon>
    </lineage>
</organism>
<sequence length="316" mass="34856">MALTIEQMVDAVVKRITITELGNTALHPEKAAQLIRELEVSTPMLGPTRRLDMKSDKRDIDRVGFAARLMNVAPAEGETIVTDTEPVFTSNQLSVVKAVGVVELGDEALEDNIEREGFEDTLIAMIGGQAGIDLEELYINGDTGSGDPYLALIDGWNKLAGTQLTGVASADFDPTLVEGMFEAMLVDLITNNPVFLRLRAQMKFWTSWKAENDYREVLRQRGTDLGDSVQTANRPLAYKGIPVIPVFNMPAGDTLMAHDDNLVYGIRRDIRLEPDRLPRSGRTDFVVTFRTDANYEQELALSMPSGTPASREEQAP</sequence>
<proteinExistence type="predicted"/>
<comment type="caution">
    <text evidence="1">The sequence shown here is derived from an EMBL/GenBank/DDBJ whole genome shotgun (WGS) entry which is preliminary data.</text>
</comment>
<gene>
    <name evidence="1" type="ORF">LCGC14_1641230</name>
</gene>